<reference evidence="2 3" key="1">
    <citation type="submission" date="2019-03" db="EMBL/GenBank/DDBJ databases">
        <title>First draft genome of Liparis tanakae, snailfish: a comprehensive survey of snailfish specific genes.</title>
        <authorList>
            <person name="Kim W."/>
            <person name="Song I."/>
            <person name="Jeong J.-H."/>
            <person name="Kim D."/>
            <person name="Kim S."/>
            <person name="Ryu S."/>
            <person name="Song J.Y."/>
            <person name="Lee S.K."/>
        </authorList>
    </citation>
    <scope>NUCLEOTIDE SEQUENCE [LARGE SCALE GENOMIC DNA]</scope>
    <source>
        <tissue evidence="2">Muscle</tissue>
    </source>
</reference>
<dbReference type="Proteomes" id="UP000314294">
    <property type="component" value="Unassembled WGS sequence"/>
</dbReference>
<proteinExistence type="predicted"/>
<organism evidence="2 3">
    <name type="scientific">Liparis tanakae</name>
    <name type="common">Tanaka's snailfish</name>
    <dbReference type="NCBI Taxonomy" id="230148"/>
    <lineage>
        <taxon>Eukaryota</taxon>
        <taxon>Metazoa</taxon>
        <taxon>Chordata</taxon>
        <taxon>Craniata</taxon>
        <taxon>Vertebrata</taxon>
        <taxon>Euteleostomi</taxon>
        <taxon>Actinopterygii</taxon>
        <taxon>Neopterygii</taxon>
        <taxon>Teleostei</taxon>
        <taxon>Neoteleostei</taxon>
        <taxon>Acanthomorphata</taxon>
        <taxon>Eupercaria</taxon>
        <taxon>Perciformes</taxon>
        <taxon>Cottioidei</taxon>
        <taxon>Cottales</taxon>
        <taxon>Liparidae</taxon>
        <taxon>Liparis</taxon>
    </lineage>
</organism>
<evidence type="ECO:0000256" key="1">
    <source>
        <dbReference type="SAM" id="MobiDB-lite"/>
    </source>
</evidence>
<evidence type="ECO:0000313" key="2">
    <source>
        <dbReference type="EMBL" id="TNN60989.1"/>
    </source>
</evidence>
<accession>A0A4Z2H5D6</accession>
<dbReference type="EMBL" id="SRLO01000323">
    <property type="protein sequence ID" value="TNN60989.1"/>
    <property type="molecule type" value="Genomic_DNA"/>
</dbReference>
<feature type="region of interest" description="Disordered" evidence="1">
    <location>
        <begin position="1"/>
        <end position="21"/>
    </location>
</feature>
<feature type="region of interest" description="Disordered" evidence="1">
    <location>
        <begin position="48"/>
        <end position="67"/>
    </location>
</feature>
<dbReference type="PROSITE" id="PS51257">
    <property type="entry name" value="PROKAR_LIPOPROTEIN"/>
    <property type="match status" value="1"/>
</dbReference>
<comment type="caution">
    <text evidence="2">The sequence shown here is derived from an EMBL/GenBank/DDBJ whole genome shotgun (WGS) entry which is preliminary data.</text>
</comment>
<sequence length="96" mass="10609">MFRASRNANSIYNQNENFTGDPPSPVALLLSCGGQDFCRRRRNTLRHAGEFSISSEQQPKPRGGGWPFGKLSIAYVTTNGPLRDGRGMKAPKKRAN</sequence>
<evidence type="ECO:0000313" key="3">
    <source>
        <dbReference type="Proteomes" id="UP000314294"/>
    </source>
</evidence>
<keyword evidence="3" id="KW-1185">Reference proteome</keyword>
<feature type="compositionally biased region" description="Polar residues" evidence="1">
    <location>
        <begin position="1"/>
        <end position="18"/>
    </location>
</feature>
<protein>
    <submittedName>
        <fullName evidence="2">Uncharacterized protein</fullName>
    </submittedName>
</protein>
<name>A0A4Z2H5D6_9TELE</name>
<gene>
    <name evidence="2" type="ORF">EYF80_028767</name>
</gene>
<dbReference type="AlphaFoldDB" id="A0A4Z2H5D6"/>